<dbReference type="InterPro" id="IPR009967">
    <property type="entry name" value="Flagellum_FlbT"/>
</dbReference>
<keyword evidence="4" id="KW-0969">Cilium</keyword>
<dbReference type="EMBL" id="JBHRTN010000018">
    <property type="protein sequence ID" value="MFC3126552.1"/>
    <property type="molecule type" value="Genomic_DNA"/>
</dbReference>
<keyword evidence="4" id="KW-0282">Flagellum</keyword>
<evidence type="ECO:0000256" key="1">
    <source>
        <dbReference type="ARBA" id="ARBA00022491"/>
    </source>
</evidence>
<dbReference type="RefSeq" id="WP_379597951.1">
    <property type="nucleotide sequence ID" value="NZ_JBHRTN010000018.1"/>
</dbReference>
<evidence type="ECO:0000313" key="5">
    <source>
        <dbReference type="Proteomes" id="UP001595593"/>
    </source>
</evidence>
<comment type="caution">
    <text evidence="4">The sequence shown here is derived from an EMBL/GenBank/DDBJ whole genome shotgun (WGS) entry which is preliminary data.</text>
</comment>
<sequence length="138" mass="15403">MSTLVLELRQGDLLVVNGAPLRFRNRARIELTSRARFLFGKQIMEAASATTPARRLYFALQTAYIGNDQERETGLELARDLANEFRGVTTSPEVQDLLDGAIIAAERDECYQALKLARRLMQHEEAVLDAAPAMQALP</sequence>
<keyword evidence="3" id="KW-0694">RNA-binding</keyword>
<protein>
    <submittedName>
        <fullName evidence="4">Flagellar biosynthesis repressor FlbT</fullName>
    </submittedName>
</protein>
<keyword evidence="1" id="KW-0678">Repressor</keyword>
<keyword evidence="2" id="KW-1005">Bacterial flagellum biogenesis</keyword>
<evidence type="ECO:0000313" key="4">
    <source>
        <dbReference type="EMBL" id="MFC3126552.1"/>
    </source>
</evidence>
<reference evidence="5" key="1">
    <citation type="journal article" date="2019" name="Int. J. Syst. Evol. Microbiol.">
        <title>The Global Catalogue of Microorganisms (GCM) 10K type strain sequencing project: providing services to taxonomists for standard genome sequencing and annotation.</title>
        <authorList>
            <consortium name="The Broad Institute Genomics Platform"/>
            <consortium name="The Broad Institute Genome Sequencing Center for Infectious Disease"/>
            <person name="Wu L."/>
            <person name="Ma J."/>
        </authorList>
    </citation>
    <scope>NUCLEOTIDE SEQUENCE [LARGE SCALE GENOMIC DNA]</scope>
    <source>
        <strain evidence="5">KCTC 52094</strain>
    </source>
</reference>
<evidence type="ECO:0000256" key="2">
    <source>
        <dbReference type="ARBA" id="ARBA00022795"/>
    </source>
</evidence>
<organism evidence="4 5">
    <name type="scientific">Teichococcus globiformis</name>
    <dbReference type="NCBI Taxonomy" id="2307229"/>
    <lineage>
        <taxon>Bacteria</taxon>
        <taxon>Pseudomonadati</taxon>
        <taxon>Pseudomonadota</taxon>
        <taxon>Alphaproteobacteria</taxon>
        <taxon>Acetobacterales</taxon>
        <taxon>Roseomonadaceae</taxon>
        <taxon>Roseomonas</taxon>
    </lineage>
</organism>
<gene>
    <name evidence="4" type="ORF">ACFOD4_15925</name>
</gene>
<dbReference type="Pfam" id="PF07378">
    <property type="entry name" value="FlbT"/>
    <property type="match status" value="1"/>
</dbReference>
<keyword evidence="4" id="KW-0966">Cell projection</keyword>
<keyword evidence="5" id="KW-1185">Reference proteome</keyword>
<name>A0ABV7G8M1_9PROT</name>
<proteinExistence type="predicted"/>
<evidence type="ECO:0000256" key="3">
    <source>
        <dbReference type="ARBA" id="ARBA00022884"/>
    </source>
</evidence>
<accession>A0ABV7G8M1</accession>
<dbReference type="Proteomes" id="UP001595593">
    <property type="component" value="Unassembled WGS sequence"/>
</dbReference>